<sequence length="111" mass="11363">MFTRTFDRPARLARRLAAPTLVAAAAVAVLGAGSGSAEPAAGNEVAAQGVTPVFDGLSTHCGEGYCAQYDKHGRYVCTVTVLPLGGGSAAAYNWLPNEICDLQVTIANALP</sequence>
<feature type="chain" id="PRO_5038599186" description="Secreted protein" evidence="1">
    <location>
        <begin position="38"/>
        <end position="111"/>
    </location>
</feature>
<evidence type="ECO:0000313" key="3">
    <source>
        <dbReference type="Proteomes" id="UP000540412"/>
    </source>
</evidence>
<proteinExistence type="predicted"/>
<reference evidence="2 3" key="1">
    <citation type="submission" date="2020-08" db="EMBL/GenBank/DDBJ databases">
        <title>Sequencing the genomes of 1000 actinobacteria strains.</title>
        <authorList>
            <person name="Klenk H.-P."/>
        </authorList>
    </citation>
    <scope>NUCLEOTIDE SEQUENCE [LARGE SCALE GENOMIC DNA]</scope>
    <source>
        <strain evidence="2 3">DSM 43582</strain>
    </source>
</reference>
<dbReference type="EMBL" id="JACHIT010000001">
    <property type="protein sequence ID" value="MBB5911458.1"/>
    <property type="molecule type" value="Genomic_DNA"/>
</dbReference>
<protein>
    <recommendedName>
        <fullName evidence="4">Secreted protein</fullName>
    </recommendedName>
</protein>
<evidence type="ECO:0008006" key="4">
    <source>
        <dbReference type="Google" id="ProtNLM"/>
    </source>
</evidence>
<comment type="caution">
    <text evidence="2">The sequence shown here is derived from an EMBL/GenBank/DDBJ whole genome shotgun (WGS) entry which is preliminary data.</text>
</comment>
<accession>A0A7W9P940</accession>
<organism evidence="2 3">
    <name type="scientific">Nocardia transvalensis</name>
    <dbReference type="NCBI Taxonomy" id="37333"/>
    <lineage>
        <taxon>Bacteria</taxon>
        <taxon>Bacillati</taxon>
        <taxon>Actinomycetota</taxon>
        <taxon>Actinomycetes</taxon>
        <taxon>Mycobacteriales</taxon>
        <taxon>Nocardiaceae</taxon>
        <taxon>Nocardia</taxon>
    </lineage>
</organism>
<evidence type="ECO:0000313" key="2">
    <source>
        <dbReference type="EMBL" id="MBB5911458.1"/>
    </source>
</evidence>
<gene>
    <name evidence="2" type="ORF">BJY24_000325</name>
</gene>
<feature type="signal peptide" evidence="1">
    <location>
        <begin position="1"/>
        <end position="37"/>
    </location>
</feature>
<dbReference type="AlphaFoldDB" id="A0A7W9P940"/>
<keyword evidence="1" id="KW-0732">Signal</keyword>
<name>A0A7W9P940_9NOCA</name>
<dbReference type="RefSeq" id="WP_157185568.1">
    <property type="nucleotide sequence ID" value="NZ_JACHIT010000001.1"/>
</dbReference>
<dbReference type="Proteomes" id="UP000540412">
    <property type="component" value="Unassembled WGS sequence"/>
</dbReference>
<evidence type="ECO:0000256" key="1">
    <source>
        <dbReference type="SAM" id="SignalP"/>
    </source>
</evidence>
<keyword evidence="3" id="KW-1185">Reference proteome</keyword>